<reference evidence="1" key="1">
    <citation type="submission" date="2019-10" db="EMBL/GenBank/DDBJ databases">
        <title>Draft genome sequece of Microseira wollei NIES-4236.</title>
        <authorList>
            <person name="Yamaguchi H."/>
            <person name="Suzuki S."/>
            <person name="Kawachi M."/>
        </authorList>
    </citation>
    <scope>NUCLEOTIDE SEQUENCE</scope>
    <source>
        <strain evidence="1">NIES-4236</strain>
    </source>
</reference>
<proteinExistence type="predicted"/>
<evidence type="ECO:0000313" key="1">
    <source>
        <dbReference type="EMBL" id="GET43162.1"/>
    </source>
</evidence>
<name>A0AAV3XRD9_9CYAN</name>
<dbReference type="Proteomes" id="UP001050975">
    <property type="component" value="Unassembled WGS sequence"/>
</dbReference>
<accession>A0AAV3XRD9</accession>
<dbReference type="EMBL" id="BLAY01000203">
    <property type="protein sequence ID" value="GET43162.1"/>
    <property type="molecule type" value="Genomic_DNA"/>
</dbReference>
<organism evidence="1 2">
    <name type="scientific">Microseira wollei NIES-4236</name>
    <dbReference type="NCBI Taxonomy" id="2530354"/>
    <lineage>
        <taxon>Bacteria</taxon>
        <taxon>Bacillati</taxon>
        <taxon>Cyanobacteriota</taxon>
        <taxon>Cyanophyceae</taxon>
        <taxon>Oscillatoriophycideae</taxon>
        <taxon>Aerosakkonematales</taxon>
        <taxon>Aerosakkonemataceae</taxon>
        <taxon>Microseira</taxon>
    </lineage>
</organism>
<dbReference type="AlphaFoldDB" id="A0AAV3XRD9"/>
<sequence length="70" mass="7820">MGHLTAKAEIRTMVAENPDATLVELCELLAQKTGNWVSRTAMCPYLQNLGLNRQKKHGTAVKPRQKESKN</sequence>
<comment type="caution">
    <text evidence="1">The sequence shown here is derived from an EMBL/GenBank/DDBJ whole genome shotgun (WGS) entry which is preliminary data.</text>
</comment>
<evidence type="ECO:0000313" key="2">
    <source>
        <dbReference type="Proteomes" id="UP001050975"/>
    </source>
</evidence>
<keyword evidence="2" id="KW-1185">Reference proteome</keyword>
<gene>
    <name evidence="1" type="ORF">MiSe_79830</name>
</gene>
<protein>
    <submittedName>
        <fullName evidence="1">Transposase</fullName>
    </submittedName>
</protein>
<dbReference type="RefSeq" id="WP_226591703.1">
    <property type="nucleotide sequence ID" value="NZ_BLAY01000203.1"/>
</dbReference>